<evidence type="ECO:0000313" key="4">
    <source>
        <dbReference type="Proteomes" id="UP001152797"/>
    </source>
</evidence>
<dbReference type="OrthoDB" id="443949at2759"/>
<dbReference type="GO" id="GO:0003676">
    <property type="term" value="F:nucleic acid binding"/>
    <property type="evidence" value="ECO:0007669"/>
    <property type="project" value="InterPro"/>
</dbReference>
<reference evidence="2" key="2">
    <citation type="submission" date="2024-04" db="EMBL/GenBank/DDBJ databases">
        <authorList>
            <person name="Chen Y."/>
            <person name="Shah S."/>
            <person name="Dougan E. K."/>
            <person name="Thang M."/>
            <person name="Chan C."/>
        </authorList>
    </citation>
    <scope>NUCLEOTIDE SEQUENCE [LARGE SCALE GENOMIC DNA]</scope>
</reference>
<dbReference type="Gene3D" id="3.30.70.330">
    <property type="match status" value="1"/>
</dbReference>
<dbReference type="EMBL" id="CAMXCT020000327">
    <property type="protein sequence ID" value="CAL1130598.1"/>
    <property type="molecule type" value="Genomic_DNA"/>
</dbReference>
<keyword evidence="4" id="KW-1185">Reference proteome</keyword>
<dbReference type="Gene3D" id="1.25.40.10">
    <property type="entry name" value="Tetratricopeptide repeat domain"/>
    <property type="match status" value="1"/>
</dbReference>
<evidence type="ECO:0000313" key="2">
    <source>
        <dbReference type="EMBL" id="CAL1130598.1"/>
    </source>
</evidence>
<dbReference type="EMBL" id="CAMXCT010000327">
    <property type="protein sequence ID" value="CAI3977223.1"/>
    <property type="molecule type" value="Genomic_DNA"/>
</dbReference>
<dbReference type="PANTHER" id="PTHR46082">
    <property type="entry name" value="ATP/GTP-BINDING PROTEIN-RELATED"/>
    <property type="match status" value="1"/>
</dbReference>
<evidence type="ECO:0000313" key="1">
    <source>
        <dbReference type="EMBL" id="CAI3977223.1"/>
    </source>
</evidence>
<dbReference type="SUPFAM" id="SSF48452">
    <property type="entry name" value="TPR-like"/>
    <property type="match status" value="1"/>
</dbReference>
<dbReference type="InterPro" id="IPR011990">
    <property type="entry name" value="TPR-like_helical_dom_sf"/>
</dbReference>
<gene>
    <name evidence="1" type="ORF">C1SCF055_LOCUS5378</name>
</gene>
<evidence type="ECO:0000313" key="3">
    <source>
        <dbReference type="EMBL" id="CAL4764535.1"/>
    </source>
</evidence>
<comment type="caution">
    <text evidence="1">The sequence shown here is derived from an EMBL/GenBank/DDBJ whole genome shotgun (WGS) entry which is preliminary data.</text>
</comment>
<organism evidence="1">
    <name type="scientific">Cladocopium goreaui</name>
    <dbReference type="NCBI Taxonomy" id="2562237"/>
    <lineage>
        <taxon>Eukaryota</taxon>
        <taxon>Sar</taxon>
        <taxon>Alveolata</taxon>
        <taxon>Dinophyceae</taxon>
        <taxon>Suessiales</taxon>
        <taxon>Symbiodiniaceae</taxon>
        <taxon>Cladocopium</taxon>
    </lineage>
</organism>
<dbReference type="InterPro" id="IPR012677">
    <property type="entry name" value="Nucleotide-bd_a/b_plait_sf"/>
</dbReference>
<dbReference type="Pfam" id="PF13424">
    <property type="entry name" value="TPR_12"/>
    <property type="match status" value="1"/>
</dbReference>
<sequence>MGQLKDAEALHRRALEAQERTLGGEHPSTLASVNTLAICLRDMGQLKDAEALYRRDLEAQERTLGAEHPSTLASVNGLALCLRDISQLKDAEALHRRDLEASERTLGAEHPFTLVAVEAADDTPRRAIRAMSQLMSVAKGDGNHGEGRHRFGDIGDVFVPRERYSDRPRPFAFVRFVEDEDATEVDGAHDHVPSRDVLPVQVEEEGGGGPGMIQEVDGMMLGDFRKAVMKPIQSK</sequence>
<dbReference type="AlphaFoldDB" id="A0A9P1FIB7"/>
<dbReference type="SUPFAM" id="SSF54928">
    <property type="entry name" value="RNA-binding domain, RBD"/>
    <property type="match status" value="1"/>
</dbReference>
<dbReference type="InterPro" id="IPR053137">
    <property type="entry name" value="NLR-like"/>
</dbReference>
<dbReference type="InterPro" id="IPR035979">
    <property type="entry name" value="RBD_domain_sf"/>
</dbReference>
<protein>
    <submittedName>
        <fullName evidence="3">Kinesin light chain 1 (KLC 1)</fullName>
    </submittedName>
</protein>
<dbReference type="Pfam" id="PF13374">
    <property type="entry name" value="TPR_10"/>
    <property type="match status" value="1"/>
</dbReference>
<name>A0A9P1FIB7_9DINO</name>
<proteinExistence type="predicted"/>
<accession>A0A9P1FIB7</accession>
<reference evidence="1" key="1">
    <citation type="submission" date="2022-10" db="EMBL/GenBank/DDBJ databases">
        <authorList>
            <person name="Chen Y."/>
            <person name="Dougan E. K."/>
            <person name="Chan C."/>
            <person name="Rhodes N."/>
            <person name="Thang M."/>
        </authorList>
    </citation>
    <scope>NUCLEOTIDE SEQUENCE</scope>
</reference>
<dbReference type="EMBL" id="CAMXCT030000327">
    <property type="protein sequence ID" value="CAL4764535.1"/>
    <property type="molecule type" value="Genomic_DNA"/>
</dbReference>
<dbReference type="Proteomes" id="UP001152797">
    <property type="component" value="Unassembled WGS sequence"/>
</dbReference>
<dbReference type="PANTHER" id="PTHR46082:SF6">
    <property type="entry name" value="AAA+ ATPASE DOMAIN-CONTAINING PROTEIN-RELATED"/>
    <property type="match status" value="1"/>
</dbReference>